<gene>
    <name evidence="7" type="ORF">HU200_003861</name>
</gene>
<dbReference type="Proteomes" id="UP000636709">
    <property type="component" value="Unassembled WGS sequence"/>
</dbReference>
<keyword evidence="5" id="KW-0732">Signal</keyword>
<accession>A0A835KU14</accession>
<dbReference type="AlphaFoldDB" id="A0A835KU14"/>
<name>A0A835KU14_9POAL</name>
<dbReference type="OrthoDB" id="1908448at2759"/>
<dbReference type="FunFam" id="2.120.10.30:FF:000055">
    <property type="entry name" value="Protein STRICTOSIDINE SYNTHASE-LIKE 11"/>
    <property type="match status" value="1"/>
</dbReference>
<evidence type="ECO:0000256" key="4">
    <source>
        <dbReference type="ARBA" id="ARBA00023180"/>
    </source>
</evidence>
<evidence type="ECO:0000256" key="2">
    <source>
        <dbReference type="ARBA" id="ARBA00009191"/>
    </source>
</evidence>
<proteinExistence type="inferred from homology"/>
<sequence>MSSYKLLLLVVGLLLASSCCAAHAKETKPPTPWSVHVPKPGSAIKKFALQRIPLPHGVTGAESLAFDRKGQGPYAGVSDGRVLKWDASAKHWTTFAYNANYEKNSMCTASTERPGGAEAICGRPLGLQFYAKTGDLYIADAYLGLMKVGPGGGETTVLATEADGVPFNFVNGVDIDQVTGDVYFTDSSTTYTREHNTMILINRDTTGRLLKYDARRRRVAVLEAGLPYPNGVAVSADRTHVVVAHTGPCQAFRYWLKGPKAGRYELFANLPGYADNIRRDASRGYWFALNREDINATSPEHLVGVRVDAKGAEQQVMTAPEGVTLSDIAEKNGALWLGSVELDYVGLATTVSA</sequence>
<dbReference type="Gene3D" id="2.120.10.30">
    <property type="entry name" value="TolB, C-terminal domain"/>
    <property type="match status" value="1"/>
</dbReference>
<dbReference type="GO" id="GO:0005773">
    <property type="term" value="C:vacuole"/>
    <property type="evidence" value="ECO:0007669"/>
    <property type="project" value="UniProtKB-SubCell"/>
</dbReference>
<keyword evidence="3" id="KW-0926">Vacuole</keyword>
<dbReference type="GO" id="GO:0012505">
    <property type="term" value="C:endomembrane system"/>
    <property type="evidence" value="ECO:0007669"/>
    <property type="project" value="TreeGrafter"/>
</dbReference>
<feature type="chain" id="PRO_5033066635" description="Strictosidine synthase conserved region domain-containing protein" evidence="5">
    <location>
        <begin position="22"/>
        <end position="353"/>
    </location>
</feature>
<reference evidence="7" key="1">
    <citation type="submission" date="2020-07" db="EMBL/GenBank/DDBJ databases">
        <title>Genome sequence and genetic diversity analysis of an under-domesticated orphan crop, white fonio (Digitaria exilis).</title>
        <authorList>
            <person name="Bennetzen J.L."/>
            <person name="Chen S."/>
            <person name="Ma X."/>
            <person name="Wang X."/>
            <person name="Yssel A.E.J."/>
            <person name="Chaluvadi S.R."/>
            <person name="Johnson M."/>
            <person name="Gangashetty P."/>
            <person name="Hamidou F."/>
            <person name="Sanogo M.D."/>
            <person name="Zwaenepoel A."/>
            <person name="Wallace J."/>
            <person name="Van De Peer Y."/>
            <person name="Van Deynze A."/>
        </authorList>
    </citation>
    <scope>NUCLEOTIDE SEQUENCE</scope>
    <source>
        <tissue evidence="7">Leaves</tissue>
    </source>
</reference>
<dbReference type="SUPFAM" id="SSF63829">
    <property type="entry name" value="Calcium-dependent phosphotriesterase"/>
    <property type="match status" value="1"/>
</dbReference>
<evidence type="ECO:0000256" key="5">
    <source>
        <dbReference type="SAM" id="SignalP"/>
    </source>
</evidence>
<protein>
    <recommendedName>
        <fullName evidence="6">Strictosidine synthase conserved region domain-containing protein</fullName>
    </recommendedName>
</protein>
<feature type="domain" description="Strictosidine synthase conserved region" evidence="6">
    <location>
        <begin position="171"/>
        <end position="259"/>
    </location>
</feature>
<evidence type="ECO:0000313" key="7">
    <source>
        <dbReference type="EMBL" id="KAF8776170.1"/>
    </source>
</evidence>
<dbReference type="Pfam" id="PF03088">
    <property type="entry name" value="Str_synth"/>
    <property type="match status" value="1"/>
</dbReference>
<comment type="subcellular location">
    <subcellularLocation>
        <location evidence="1">Vacuole</location>
    </subcellularLocation>
</comment>
<evidence type="ECO:0000259" key="6">
    <source>
        <dbReference type="Pfam" id="PF03088"/>
    </source>
</evidence>
<evidence type="ECO:0000256" key="3">
    <source>
        <dbReference type="ARBA" id="ARBA00022554"/>
    </source>
</evidence>
<dbReference type="GO" id="GO:0016787">
    <property type="term" value="F:hydrolase activity"/>
    <property type="evidence" value="ECO:0007669"/>
    <property type="project" value="TreeGrafter"/>
</dbReference>
<comment type="similarity">
    <text evidence="2">Belongs to the strictosidine synthase family.</text>
</comment>
<keyword evidence="8" id="KW-1185">Reference proteome</keyword>
<feature type="signal peptide" evidence="5">
    <location>
        <begin position="1"/>
        <end position="21"/>
    </location>
</feature>
<evidence type="ECO:0000256" key="1">
    <source>
        <dbReference type="ARBA" id="ARBA00004116"/>
    </source>
</evidence>
<dbReference type="InterPro" id="IPR011042">
    <property type="entry name" value="6-blade_b-propeller_TolB-like"/>
</dbReference>
<keyword evidence="4" id="KW-0325">Glycoprotein</keyword>
<organism evidence="7 8">
    <name type="scientific">Digitaria exilis</name>
    <dbReference type="NCBI Taxonomy" id="1010633"/>
    <lineage>
        <taxon>Eukaryota</taxon>
        <taxon>Viridiplantae</taxon>
        <taxon>Streptophyta</taxon>
        <taxon>Embryophyta</taxon>
        <taxon>Tracheophyta</taxon>
        <taxon>Spermatophyta</taxon>
        <taxon>Magnoliopsida</taxon>
        <taxon>Liliopsida</taxon>
        <taxon>Poales</taxon>
        <taxon>Poaceae</taxon>
        <taxon>PACMAD clade</taxon>
        <taxon>Panicoideae</taxon>
        <taxon>Panicodae</taxon>
        <taxon>Paniceae</taxon>
        <taxon>Anthephorinae</taxon>
        <taxon>Digitaria</taxon>
    </lineage>
</organism>
<dbReference type="PANTHER" id="PTHR10426">
    <property type="entry name" value="STRICTOSIDINE SYNTHASE-RELATED"/>
    <property type="match status" value="1"/>
</dbReference>
<evidence type="ECO:0000313" key="8">
    <source>
        <dbReference type="Proteomes" id="UP000636709"/>
    </source>
</evidence>
<dbReference type="PANTHER" id="PTHR10426:SF62">
    <property type="entry name" value="OS08G0175000 PROTEIN"/>
    <property type="match status" value="1"/>
</dbReference>
<dbReference type="InterPro" id="IPR018119">
    <property type="entry name" value="Strictosidine_synth_cons-reg"/>
</dbReference>
<dbReference type="EMBL" id="JACEFO010000229">
    <property type="protein sequence ID" value="KAF8776170.1"/>
    <property type="molecule type" value="Genomic_DNA"/>
</dbReference>
<dbReference type="PROSITE" id="PS51257">
    <property type="entry name" value="PROKAR_LIPOPROTEIN"/>
    <property type="match status" value="1"/>
</dbReference>
<comment type="caution">
    <text evidence="7">The sequence shown here is derived from an EMBL/GenBank/DDBJ whole genome shotgun (WGS) entry which is preliminary data.</text>
</comment>